<feature type="transmembrane region" description="Helical" evidence="1">
    <location>
        <begin position="42"/>
        <end position="62"/>
    </location>
</feature>
<feature type="transmembrane region" description="Helical" evidence="1">
    <location>
        <begin position="74"/>
        <end position="95"/>
    </location>
</feature>
<keyword evidence="1" id="KW-0472">Membrane</keyword>
<keyword evidence="1" id="KW-0812">Transmembrane</keyword>
<keyword evidence="3" id="KW-1185">Reference proteome</keyword>
<gene>
    <name evidence="2" type="ORF">MACH08_12220</name>
</gene>
<accession>A0ABQ5TF00</accession>
<evidence type="ECO:0000313" key="3">
    <source>
        <dbReference type="Proteomes" id="UP001275436"/>
    </source>
</evidence>
<dbReference type="Proteomes" id="UP001275436">
    <property type="component" value="Unassembled WGS sequence"/>
</dbReference>
<feature type="transmembrane region" description="Helical" evidence="1">
    <location>
        <begin position="7"/>
        <end position="30"/>
    </location>
</feature>
<reference evidence="2 3" key="1">
    <citation type="submission" date="2023-02" db="EMBL/GenBank/DDBJ databases">
        <title>Oceanobacillus kimchii IFOP_LL358 isolated form Alexandrium catenella lab strain.</title>
        <authorList>
            <person name="Gajardo G."/>
            <person name="Ueki S."/>
            <person name="Maruyama F."/>
        </authorList>
    </citation>
    <scope>NUCLEOTIDE SEQUENCE [LARGE SCALE GENOMIC DNA]</scope>
    <source>
        <strain evidence="2 3">IFOP_LL358</strain>
    </source>
</reference>
<comment type="caution">
    <text evidence="2">The sequence shown here is derived from an EMBL/GenBank/DDBJ whole genome shotgun (WGS) entry which is preliminary data.</text>
</comment>
<name>A0ABQ5TF00_9BACI</name>
<dbReference type="RefSeq" id="WP_317957859.1">
    <property type="nucleotide sequence ID" value="NZ_BSKO01000001.1"/>
</dbReference>
<protein>
    <submittedName>
        <fullName evidence="2">Uncharacterized protein</fullName>
    </submittedName>
</protein>
<proteinExistence type="predicted"/>
<dbReference type="EMBL" id="BSKO01000001">
    <property type="protein sequence ID" value="GLO65438.1"/>
    <property type="molecule type" value="Genomic_DNA"/>
</dbReference>
<evidence type="ECO:0000256" key="1">
    <source>
        <dbReference type="SAM" id="Phobius"/>
    </source>
</evidence>
<evidence type="ECO:0000313" key="2">
    <source>
        <dbReference type="EMBL" id="GLO65438.1"/>
    </source>
</evidence>
<sequence>MKIALIVINLIICGFLVIAITLFFTSGTIAENYTDQTFVAPEYFFILLIWFLSVVLLGVYIYKRKIEHISYPEIIFIHLIPWISLFVGFFIIHFASF</sequence>
<keyword evidence="1" id="KW-1133">Transmembrane helix</keyword>
<organism evidence="2 3">
    <name type="scientific">Oceanobacillus kimchii</name>
    <dbReference type="NCBI Taxonomy" id="746691"/>
    <lineage>
        <taxon>Bacteria</taxon>
        <taxon>Bacillati</taxon>
        <taxon>Bacillota</taxon>
        <taxon>Bacilli</taxon>
        <taxon>Bacillales</taxon>
        <taxon>Bacillaceae</taxon>
        <taxon>Oceanobacillus</taxon>
    </lineage>
</organism>